<comment type="caution">
    <text evidence="1">The sequence shown here is derived from an EMBL/GenBank/DDBJ whole genome shotgun (WGS) entry which is preliminary data.</text>
</comment>
<keyword evidence="2" id="KW-1185">Reference proteome</keyword>
<sequence length="101" mass="11202">MPLLYGDSSSFLQVSVTRLFPGIAEEQMEIEDWEAVIPAAQEAITSVWQIVFQVTDGEVTQLRTMTTTEAHGFGYGVNTTASRVVFRAPYQSNESRILVVS</sequence>
<dbReference type="AlphaFoldDB" id="A0A401QII8"/>
<dbReference type="PANTHER" id="PTHR47130">
    <property type="entry name" value="SI:DKEY-19B23.11-RELATED"/>
    <property type="match status" value="1"/>
</dbReference>
<dbReference type="EMBL" id="BFAA01136923">
    <property type="protein sequence ID" value="GCB85186.1"/>
    <property type="molecule type" value="Genomic_DNA"/>
</dbReference>
<protein>
    <submittedName>
        <fullName evidence="1">Uncharacterized protein</fullName>
    </submittedName>
</protein>
<proteinExistence type="predicted"/>
<dbReference type="STRING" id="75743.A0A401QII8"/>
<reference evidence="1 2" key="1">
    <citation type="journal article" date="2018" name="Nat. Ecol. Evol.">
        <title>Shark genomes provide insights into elasmobranch evolution and the origin of vertebrates.</title>
        <authorList>
            <person name="Hara Y"/>
            <person name="Yamaguchi K"/>
            <person name="Onimaru K"/>
            <person name="Kadota M"/>
            <person name="Koyanagi M"/>
            <person name="Keeley SD"/>
            <person name="Tatsumi K"/>
            <person name="Tanaka K"/>
            <person name="Motone F"/>
            <person name="Kageyama Y"/>
            <person name="Nozu R"/>
            <person name="Adachi N"/>
            <person name="Nishimura O"/>
            <person name="Nakagawa R"/>
            <person name="Tanegashima C"/>
            <person name="Kiyatake I"/>
            <person name="Matsumoto R"/>
            <person name="Murakumo K"/>
            <person name="Nishida K"/>
            <person name="Terakita A"/>
            <person name="Kuratani S"/>
            <person name="Sato K"/>
            <person name="Hyodo S Kuraku.S."/>
        </authorList>
    </citation>
    <scope>NUCLEOTIDE SEQUENCE [LARGE SCALE GENOMIC DNA]</scope>
</reference>
<evidence type="ECO:0000313" key="1">
    <source>
        <dbReference type="EMBL" id="GCB85186.1"/>
    </source>
</evidence>
<accession>A0A401QII8</accession>
<gene>
    <name evidence="1" type="ORF">scyTo_0025890</name>
</gene>
<name>A0A401QII8_SCYTO</name>
<organism evidence="1 2">
    <name type="scientific">Scyliorhinus torazame</name>
    <name type="common">Cloudy catshark</name>
    <name type="synonym">Catulus torazame</name>
    <dbReference type="NCBI Taxonomy" id="75743"/>
    <lineage>
        <taxon>Eukaryota</taxon>
        <taxon>Metazoa</taxon>
        <taxon>Chordata</taxon>
        <taxon>Craniata</taxon>
        <taxon>Vertebrata</taxon>
        <taxon>Chondrichthyes</taxon>
        <taxon>Elasmobranchii</taxon>
        <taxon>Galeomorphii</taxon>
        <taxon>Galeoidea</taxon>
        <taxon>Carcharhiniformes</taxon>
        <taxon>Scyliorhinidae</taxon>
        <taxon>Scyliorhinus</taxon>
    </lineage>
</organism>
<evidence type="ECO:0000313" key="2">
    <source>
        <dbReference type="Proteomes" id="UP000288216"/>
    </source>
</evidence>
<dbReference type="OrthoDB" id="8945590at2759"/>
<dbReference type="Proteomes" id="UP000288216">
    <property type="component" value="Unassembled WGS sequence"/>
</dbReference>
<dbReference type="PANTHER" id="PTHR47130:SF6">
    <property type="entry name" value="EGG ENVELOPE GLYCOPROTEIN-LIKE PRECURSOR"/>
    <property type="match status" value="1"/>
</dbReference>